<name>A0A4R2BGL4_9BACI</name>
<dbReference type="RefSeq" id="WP_121609170.1">
    <property type="nucleotide sequence ID" value="NZ_CP033044.1"/>
</dbReference>
<evidence type="ECO:0000313" key="2">
    <source>
        <dbReference type="EMBL" id="TCN25522.1"/>
    </source>
</evidence>
<keyword evidence="1" id="KW-1133">Transmembrane helix</keyword>
<feature type="transmembrane region" description="Helical" evidence="1">
    <location>
        <begin position="6"/>
        <end position="24"/>
    </location>
</feature>
<keyword evidence="1" id="KW-0472">Membrane</keyword>
<sequence length="111" mass="12160">MLKDILFAIIIGGFVGLAAHVRKRGKIIKPRKTKKFIYLGFLEEVITGSIASLLLVVTSGTDSTLRVIFVSIIAGFGGDALLRGVEFIREEQKNSCQDPLPEEKTNKSTQP</sequence>
<dbReference type="InterPro" id="IPR025353">
    <property type="entry name" value="DUF4257"/>
</dbReference>
<proteinExistence type="predicted"/>
<dbReference type="AlphaFoldDB" id="A0A4R2BGL4"/>
<dbReference type="OrthoDB" id="2898699at2"/>
<dbReference type="Proteomes" id="UP000295689">
    <property type="component" value="Unassembled WGS sequence"/>
</dbReference>
<accession>A0A4R2BGL4</accession>
<dbReference type="EMBL" id="SLVV01000005">
    <property type="protein sequence ID" value="TCN25522.1"/>
    <property type="molecule type" value="Genomic_DNA"/>
</dbReference>
<keyword evidence="3" id="KW-1185">Reference proteome</keyword>
<evidence type="ECO:0000256" key="1">
    <source>
        <dbReference type="SAM" id="Phobius"/>
    </source>
</evidence>
<feature type="transmembrane region" description="Helical" evidence="1">
    <location>
        <begin position="36"/>
        <end position="57"/>
    </location>
</feature>
<dbReference type="Pfam" id="PF14074">
    <property type="entry name" value="DUF4257"/>
    <property type="match status" value="1"/>
</dbReference>
<keyword evidence="1" id="KW-0812">Transmembrane</keyword>
<evidence type="ECO:0000313" key="3">
    <source>
        <dbReference type="Proteomes" id="UP000295689"/>
    </source>
</evidence>
<comment type="caution">
    <text evidence="2">The sequence shown here is derived from an EMBL/GenBank/DDBJ whole genome shotgun (WGS) entry which is preliminary data.</text>
</comment>
<organism evidence="2 3">
    <name type="scientific">Mesobacillus foraminis</name>
    <dbReference type="NCBI Taxonomy" id="279826"/>
    <lineage>
        <taxon>Bacteria</taxon>
        <taxon>Bacillati</taxon>
        <taxon>Bacillota</taxon>
        <taxon>Bacilli</taxon>
        <taxon>Bacillales</taxon>
        <taxon>Bacillaceae</taxon>
        <taxon>Mesobacillus</taxon>
    </lineage>
</organism>
<feature type="transmembrane region" description="Helical" evidence="1">
    <location>
        <begin position="63"/>
        <end position="82"/>
    </location>
</feature>
<reference evidence="2 3" key="1">
    <citation type="journal article" date="2015" name="Stand. Genomic Sci.">
        <title>Genomic Encyclopedia of Bacterial and Archaeal Type Strains, Phase III: the genomes of soil and plant-associated and newly described type strains.</title>
        <authorList>
            <person name="Whitman W.B."/>
            <person name="Woyke T."/>
            <person name="Klenk H.P."/>
            <person name="Zhou Y."/>
            <person name="Lilburn T.G."/>
            <person name="Beck B.J."/>
            <person name="De Vos P."/>
            <person name="Vandamme P."/>
            <person name="Eisen J.A."/>
            <person name="Garrity G."/>
            <person name="Hugenholtz P."/>
            <person name="Kyrpides N.C."/>
        </authorList>
    </citation>
    <scope>NUCLEOTIDE SEQUENCE [LARGE SCALE GENOMIC DNA]</scope>
    <source>
        <strain evidence="2 3">CV53</strain>
    </source>
</reference>
<gene>
    <name evidence="2" type="ORF">EV146_105179</name>
</gene>
<protein>
    <submittedName>
        <fullName evidence="2">Uncharacterized protein DUF4257</fullName>
    </submittedName>
</protein>